<protein>
    <submittedName>
        <fullName evidence="1">Uncharacterized protein</fullName>
    </submittedName>
</protein>
<proteinExistence type="predicted"/>
<gene>
    <name evidence="1" type="ORF">L9F63_014669</name>
</gene>
<dbReference type="AlphaFoldDB" id="A0AAD8EL63"/>
<feature type="non-terminal residue" evidence="1">
    <location>
        <position position="1"/>
    </location>
</feature>
<reference evidence="1" key="2">
    <citation type="submission" date="2023-05" db="EMBL/GenBank/DDBJ databases">
        <authorList>
            <person name="Fouks B."/>
        </authorList>
    </citation>
    <scope>NUCLEOTIDE SEQUENCE</scope>
    <source>
        <strain evidence="1">Stay&amp;Tobe</strain>
        <tissue evidence="1">Testes</tissue>
    </source>
</reference>
<reference evidence="1" key="1">
    <citation type="journal article" date="2023" name="IScience">
        <title>Live-bearing cockroach genome reveals convergent evolutionary mechanisms linked to viviparity in insects and beyond.</title>
        <authorList>
            <person name="Fouks B."/>
            <person name="Harrison M.C."/>
            <person name="Mikhailova A.A."/>
            <person name="Marchal E."/>
            <person name="English S."/>
            <person name="Carruthers M."/>
            <person name="Jennings E.C."/>
            <person name="Chiamaka E.L."/>
            <person name="Frigard R.A."/>
            <person name="Pippel M."/>
            <person name="Attardo G.M."/>
            <person name="Benoit J.B."/>
            <person name="Bornberg-Bauer E."/>
            <person name="Tobe S.S."/>
        </authorList>
    </citation>
    <scope>NUCLEOTIDE SEQUENCE</scope>
    <source>
        <strain evidence="1">Stay&amp;Tobe</strain>
    </source>
</reference>
<feature type="non-terminal residue" evidence="1">
    <location>
        <position position="81"/>
    </location>
</feature>
<name>A0AAD8EL63_DIPPU</name>
<sequence>GAQLDKLYMVIFTLSLRRGLTDPAWFFRCEKSLKGQWFYSTFNNERTQKYQILDLFNLIQLSPKFGYGNISFTINNCTFIH</sequence>
<keyword evidence="2" id="KW-1185">Reference proteome</keyword>
<dbReference type="EMBL" id="JASPKZ010003087">
    <property type="protein sequence ID" value="KAJ9593909.1"/>
    <property type="molecule type" value="Genomic_DNA"/>
</dbReference>
<evidence type="ECO:0000313" key="2">
    <source>
        <dbReference type="Proteomes" id="UP001233999"/>
    </source>
</evidence>
<organism evidence="1 2">
    <name type="scientific">Diploptera punctata</name>
    <name type="common">Pacific beetle cockroach</name>
    <dbReference type="NCBI Taxonomy" id="6984"/>
    <lineage>
        <taxon>Eukaryota</taxon>
        <taxon>Metazoa</taxon>
        <taxon>Ecdysozoa</taxon>
        <taxon>Arthropoda</taxon>
        <taxon>Hexapoda</taxon>
        <taxon>Insecta</taxon>
        <taxon>Pterygota</taxon>
        <taxon>Neoptera</taxon>
        <taxon>Polyneoptera</taxon>
        <taxon>Dictyoptera</taxon>
        <taxon>Blattodea</taxon>
        <taxon>Blaberoidea</taxon>
        <taxon>Blaberidae</taxon>
        <taxon>Diplopterinae</taxon>
        <taxon>Diploptera</taxon>
    </lineage>
</organism>
<evidence type="ECO:0000313" key="1">
    <source>
        <dbReference type="EMBL" id="KAJ9593909.1"/>
    </source>
</evidence>
<dbReference type="Proteomes" id="UP001233999">
    <property type="component" value="Unassembled WGS sequence"/>
</dbReference>
<comment type="caution">
    <text evidence="1">The sequence shown here is derived from an EMBL/GenBank/DDBJ whole genome shotgun (WGS) entry which is preliminary data.</text>
</comment>
<accession>A0AAD8EL63</accession>